<reference evidence="1 2" key="1">
    <citation type="submission" date="2012-02" db="EMBL/GenBank/DDBJ databases">
        <title>Whole genome shotgun sequence of Mobilicoccus pelagius NBRC 104925.</title>
        <authorList>
            <person name="Yoshida Y."/>
            <person name="Hosoyama A."/>
            <person name="Tsuchikane K."/>
            <person name="Katsumata H."/>
            <person name="Yamazaki S."/>
            <person name="Fujita N."/>
        </authorList>
    </citation>
    <scope>NUCLEOTIDE SEQUENCE [LARGE SCALE GENOMIC DNA]</scope>
    <source>
        <strain evidence="1 2">NBRC 104925</strain>
    </source>
</reference>
<dbReference type="Pfam" id="PF11248">
    <property type="entry name" value="DUF3046"/>
    <property type="match status" value="1"/>
</dbReference>
<dbReference type="EMBL" id="BAFE01000009">
    <property type="protein sequence ID" value="GAB47385.1"/>
    <property type="molecule type" value="Genomic_DNA"/>
</dbReference>
<keyword evidence="2" id="KW-1185">Reference proteome</keyword>
<organism evidence="1 2">
    <name type="scientific">Mobilicoccus pelagius NBRC 104925</name>
    <dbReference type="NCBI Taxonomy" id="1089455"/>
    <lineage>
        <taxon>Bacteria</taxon>
        <taxon>Bacillati</taxon>
        <taxon>Actinomycetota</taxon>
        <taxon>Actinomycetes</taxon>
        <taxon>Micrococcales</taxon>
        <taxon>Dermatophilaceae</taxon>
        <taxon>Mobilicoccus</taxon>
    </lineage>
</organism>
<accession>H5UNS7</accession>
<gene>
    <name evidence="1" type="ORF">MOPEL_009_00760</name>
</gene>
<evidence type="ECO:0000313" key="2">
    <source>
        <dbReference type="Proteomes" id="UP000004367"/>
    </source>
</evidence>
<dbReference type="AlphaFoldDB" id="H5UNS7"/>
<name>H5UNS7_9MICO</name>
<dbReference type="eggNOG" id="ENOG5031JVW">
    <property type="taxonomic scope" value="Bacteria"/>
</dbReference>
<evidence type="ECO:0008006" key="3">
    <source>
        <dbReference type="Google" id="ProtNLM"/>
    </source>
</evidence>
<proteinExistence type="predicted"/>
<comment type="caution">
    <text evidence="1">The sequence shown here is derived from an EMBL/GenBank/DDBJ whole genome shotgun (WGS) entry which is preliminary data.</text>
</comment>
<dbReference type="STRING" id="1089455.MOPEL_009_00760"/>
<sequence length="71" mass="7841">MLMDDEFGEAYAAVVARSQHMGALDGRTAQEAVDAGVPPRRVWEALCDHMGIPPVRRLGKDRPLRRGPVDE</sequence>
<protein>
    <recommendedName>
        <fullName evidence="3">Signal transduction histidine kinase</fullName>
    </recommendedName>
</protein>
<dbReference type="Proteomes" id="UP000004367">
    <property type="component" value="Unassembled WGS sequence"/>
</dbReference>
<evidence type="ECO:0000313" key="1">
    <source>
        <dbReference type="EMBL" id="GAB47385.1"/>
    </source>
</evidence>
<dbReference type="InterPro" id="IPR021408">
    <property type="entry name" value="DUF3046"/>
</dbReference>